<proteinExistence type="predicted"/>
<dbReference type="InterPro" id="IPR002591">
    <property type="entry name" value="Phosphodiest/P_Trfase"/>
</dbReference>
<dbReference type="PANTHER" id="PTHR10151">
    <property type="entry name" value="ECTONUCLEOTIDE PYROPHOSPHATASE/PHOSPHODIESTERASE"/>
    <property type="match status" value="1"/>
</dbReference>
<dbReference type="Pfam" id="PF01663">
    <property type="entry name" value="Phosphodiest"/>
    <property type="match status" value="1"/>
</dbReference>
<reference evidence="1 2" key="1">
    <citation type="journal article" date="2019" name="Emerg. Microbes Infect.">
        <title>Comprehensive subspecies identification of 175 nontuberculous mycobacteria species based on 7547 genomic profiles.</title>
        <authorList>
            <person name="Matsumoto Y."/>
            <person name="Kinjo T."/>
            <person name="Motooka D."/>
            <person name="Nabeya D."/>
            <person name="Jung N."/>
            <person name="Uechi K."/>
            <person name="Horii T."/>
            <person name="Iida T."/>
            <person name="Fujita J."/>
            <person name="Nakamura S."/>
        </authorList>
    </citation>
    <scope>NUCLEOTIDE SEQUENCE [LARGE SCALE GENOMIC DNA]</scope>
    <source>
        <strain evidence="1 2">JCM 6377</strain>
    </source>
</reference>
<dbReference type="Gene3D" id="3.40.720.10">
    <property type="entry name" value="Alkaline Phosphatase, subunit A"/>
    <property type="match status" value="1"/>
</dbReference>
<evidence type="ECO:0000313" key="2">
    <source>
        <dbReference type="Proteomes" id="UP000465302"/>
    </source>
</evidence>
<dbReference type="SUPFAM" id="SSF53649">
    <property type="entry name" value="Alkaline phosphatase-like"/>
    <property type="match status" value="1"/>
</dbReference>
<accession>A0A7I9VTC5</accession>
<organism evidence="1 2">
    <name type="scientific">Mycolicibacterium agri</name>
    <name type="common">Mycobacterium agri</name>
    <dbReference type="NCBI Taxonomy" id="36811"/>
    <lineage>
        <taxon>Bacteria</taxon>
        <taxon>Bacillati</taxon>
        <taxon>Actinomycetota</taxon>
        <taxon>Actinomycetes</taxon>
        <taxon>Mycobacteriales</taxon>
        <taxon>Mycobacteriaceae</taxon>
        <taxon>Mycolicibacterium</taxon>
    </lineage>
</organism>
<protein>
    <submittedName>
        <fullName evidence="1">Phosphodiesterase</fullName>
    </submittedName>
</protein>
<sequence>MPATVFLPSGMRKRIWQAADVNLPQPDPHTPHLADVVPSVLAAMGVEEEFERRIDLGTDVRGACVLLIDGLGAELLDAHAADAPVMAALRGPTLQAGFPSTTVAGLAAVGTGCRSGEHGLVGLSFRVPGVGVMNPLRWRPHPWGDDLRDTVPPERLQPMPTTFERAESAGVAVSVVSGAVFTGSGLTRAVLRGGRYVGVRALGDLAVGVSTAIADGGLCYGYHGEVDLLGHIYGPGSPAWRMQLREVDRLVESIVEGLPPGGLLAIVADHGMMAVDSDDVFDIDASPDLLDGVQAVGGEPRARHVYVDDGAADSVLAAWREILGDSAWVASREEAIAAGWFGERVRDDVRDRIGDVVAAARRRATIVRRTVEPMESSLVGHHGSLTSAEQHIPLLLAYG</sequence>
<dbReference type="AlphaFoldDB" id="A0A7I9VTC5"/>
<dbReference type="PANTHER" id="PTHR10151:SF120">
    <property type="entry name" value="BIS(5'-ADENOSYL)-TRIPHOSPHATASE"/>
    <property type="match status" value="1"/>
</dbReference>
<dbReference type="Proteomes" id="UP000465302">
    <property type="component" value="Unassembled WGS sequence"/>
</dbReference>
<dbReference type="InterPro" id="IPR017850">
    <property type="entry name" value="Alkaline_phosphatase_core_sf"/>
</dbReference>
<dbReference type="EMBL" id="BLKS01000001">
    <property type="protein sequence ID" value="GFG48682.1"/>
    <property type="molecule type" value="Genomic_DNA"/>
</dbReference>
<gene>
    <name evidence="1" type="ORF">MAGR_01230</name>
</gene>
<comment type="caution">
    <text evidence="1">The sequence shown here is derived from an EMBL/GenBank/DDBJ whole genome shotgun (WGS) entry which is preliminary data.</text>
</comment>
<name>A0A7I9VTC5_MYCAG</name>
<evidence type="ECO:0000313" key="1">
    <source>
        <dbReference type="EMBL" id="GFG48682.1"/>
    </source>
</evidence>
<dbReference type="GO" id="GO:0016787">
    <property type="term" value="F:hydrolase activity"/>
    <property type="evidence" value="ECO:0007669"/>
    <property type="project" value="UniProtKB-ARBA"/>
</dbReference>